<organism evidence="9 10">
    <name type="scientific">Thermus aquaticus</name>
    <dbReference type="NCBI Taxonomy" id="271"/>
    <lineage>
        <taxon>Bacteria</taxon>
        <taxon>Thermotogati</taxon>
        <taxon>Deinococcota</taxon>
        <taxon>Deinococci</taxon>
        <taxon>Thermales</taxon>
        <taxon>Thermaceae</taxon>
        <taxon>Thermus</taxon>
    </lineage>
</organism>
<feature type="transmembrane region" description="Helical" evidence="8">
    <location>
        <begin position="254"/>
        <end position="271"/>
    </location>
</feature>
<name>A0A0N1IUA5_THEAQ</name>
<comment type="subcellular location">
    <subcellularLocation>
        <location evidence="1">Cell membrane</location>
        <topology evidence="1">Multi-pass membrane protein</topology>
    </subcellularLocation>
</comment>
<proteinExistence type="inferred from homology"/>
<evidence type="ECO:0000256" key="2">
    <source>
        <dbReference type="ARBA" id="ARBA00009773"/>
    </source>
</evidence>
<dbReference type="PANTHER" id="PTHR21716">
    <property type="entry name" value="TRANSMEMBRANE PROTEIN"/>
    <property type="match status" value="1"/>
</dbReference>
<feature type="transmembrane region" description="Helical" evidence="8">
    <location>
        <begin position="12"/>
        <end position="30"/>
    </location>
</feature>
<dbReference type="EMBL" id="LHCI01000106">
    <property type="protein sequence ID" value="KOX89476.1"/>
    <property type="molecule type" value="Genomic_DNA"/>
</dbReference>
<evidence type="ECO:0000256" key="7">
    <source>
        <dbReference type="ARBA" id="ARBA00023136"/>
    </source>
</evidence>
<sequence length="365" mass="39612">MREAFRQVWANPYVRVAVYLLLFYLGFRLLQRAWPALQILLTAFAFAYLAHPLVRFFEAQRLPRALGVVLVYLGLGLFLGLASFLTAQTVVELSRLAQELPRLLDPFLAWLLSLPDRVRAVPVPESLKPILAEASRNLQGLLQSFLETLLRFVQGLLGQGGNLLGFFASLVGGVFQLLTALTLSIYFLYDLPRLGRAALLAFPEPYQPLVADLARKLDRSVGGYVRGQLLVAFLVGLIVGVGLSLVGVPLAASLGFLAGVFNLIPFVGVIVSGVPALLLAATGGLVKVLLAFLVLWLANQLEGNLFGPLIVGRATRLHPVTAIAAILVGASLLGLWGALLGVPAAAFLKVLLEDYYRQSRFYREG</sequence>
<keyword evidence="4" id="KW-1003">Cell membrane</keyword>
<protein>
    <submittedName>
        <fullName evidence="9">Pheromone autoinducer 2 transporter</fullName>
    </submittedName>
</protein>
<feature type="transmembrane region" description="Helical" evidence="8">
    <location>
        <begin position="319"/>
        <end position="352"/>
    </location>
</feature>
<evidence type="ECO:0000256" key="8">
    <source>
        <dbReference type="SAM" id="Phobius"/>
    </source>
</evidence>
<dbReference type="GO" id="GO:0055085">
    <property type="term" value="P:transmembrane transport"/>
    <property type="evidence" value="ECO:0007669"/>
    <property type="project" value="TreeGrafter"/>
</dbReference>
<feature type="transmembrane region" description="Helical" evidence="8">
    <location>
        <begin position="66"/>
        <end position="87"/>
    </location>
</feature>
<feature type="transmembrane region" description="Helical" evidence="8">
    <location>
        <begin position="36"/>
        <end position="54"/>
    </location>
</feature>
<keyword evidence="6 8" id="KW-1133">Transmembrane helix</keyword>
<evidence type="ECO:0000313" key="10">
    <source>
        <dbReference type="Proteomes" id="UP000037685"/>
    </source>
</evidence>
<dbReference type="GO" id="GO:0005886">
    <property type="term" value="C:plasma membrane"/>
    <property type="evidence" value="ECO:0007669"/>
    <property type="project" value="UniProtKB-SubCell"/>
</dbReference>
<feature type="transmembrane region" description="Helical" evidence="8">
    <location>
        <begin position="163"/>
        <end position="189"/>
    </location>
</feature>
<feature type="transmembrane region" description="Helical" evidence="8">
    <location>
        <begin position="229"/>
        <end position="248"/>
    </location>
</feature>
<dbReference type="AlphaFoldDB" id="A0A0N1IUA5"/>
<dbReference type="RefSeq" id="WP_053767306.1">
    <property type="nucleotide sequence ID" value="NZ_LHCI01000106.1"/>
</dbReference>
<keyword evidence="3" id="KW-0813">Transport</keyword>
<keyword evidence="5 8" id="KW-0812">Transmembrane</keyword>
<comment type="caution">
    <text evidence="9">The sequence shown here is derived from an EMBL/GenBank/DDBJ whole genome shotgun (WGS) entry which is preliminary data.</text>
</comment>
<evidence type="ECO:0000256" key="4">
    <source>
        <dbReference type="ARBA" id="ARBA00022475"/>
    </source>
</evidence>
<gene>
    <name evidence="9" type="ORF">BVI061214_00643</name>
</gene>
<dbReference type="InterPro" id="IPR002549">
    <property type="entry name" value="AI-2E-like"/>
</dbReference>
<accession>A0A0N1IUA5</accession>
<dbReference type="PANTHER" id="PTHR21716:SF53">
    <property type="entry name" value="PERMEASE PERM-RELATED"/>
    <property type="match status" value="1"/>
</dbReference>
<dbReference type="Proteomes" id="UP000037685">
    <property type="component" value="Unassembled WGS sequence"/>
</dbReference>
<evidence type="ECO:0000256" key="1">
    <source>
        <dbReference type="ARBA" id="ARBA00004651"/>
    </source>
</evidence>
<keyword evidence="7 8" id="KW-0472">Membrane</keyword>
<evidence type="ECO:0000256" key="6">
    <source>
        <dbReference type="ARBA" id="ARBA00022989"/>
    </source>
</evidence>
<feature type="transmembrane region" description="Helical" evidence="8">
    <location>
        <begin position="278"/>
        <end position="299"/>
    </location>
</feature>
<evidence type="ECO:0000256" key="5">
    <source>
        <dbReference type="ARBA" id="ARBA00022692"/>
    </source>
</evidence>
<dbReference type="PATRIC" id="fig|271.14.peg.726"/>
<dbReference type="Pfam" id="PF01594">
    <property type="entry name" value="AI-2E_transport"/>
    <property type="match status" value="1"/>
</dbReference>
<evidence type="ECO:0000256" key="3">
    <source>
        <dbReference type="ARBA" id="ARBA00022448"/>
    </source>
</evidence>
<reference evidence="9 10" key="1">
    <citation type="submission" date="2015-07" db="EMBL/GenBank/DDBJ databases">
        <authorList>
            <person name="Noorani M."/>
        </authorList>
    </citation>
    <scope>NUCLEOTIDE SEQUENCE [LARGE SCALE GENOMIC DNA]</scope>
    <source>
        <strain evidence="10">ATCC 25104 / DSM 625 / JCM 10724 / NBRC 103206 / NCIMB 11243 / YT-1</strain>
    </source>
</reference>
<evidence type="ECO:0000313" key="9">
    <source>
        <dbReference type="EMBL" id="KOX89476.1"/>
    </source>
</evidence>
<comment type="similarity">
    <text evidence="2">Belongs to the autoinducer-2 exporter (AI-2E) (TC 2.A.86) family.</text>
</comment>